<evidence type="ECO:0000313" key="5">
    <source>
        <dbReference type="Proteomes" id="UP001162131"/>
    </source>
</evidence>
<name>A0AAU9J2C0_9CILI</name>
<dbReference type="PANTHER" id="PTHR43899:SF13">
    <property type="entry name" value="RH59310P"/>
    <property type="match status" value="1"/>
</dbReference>
<dbReference type="Gene3D" id="3.40.50.720">
    <property type="entry name" value="NAD(P)-binding Rossmann-like Domain"/>
    <property type="match status" value="1"/>
</dbReference>
<proteinExistence type="inferred from homology"/>
<dbReference type="PANTHER" id="PTHR43899">
    <property type="entry name" value="RH59310P"/>
    <property type="match status" value="1"/>
</dbReference>
<gene>
    <name evidence="4" type="ORF">BSTOLATCC_MIC20954</name>
</gene>
<accession>A0AAU9J2C0</accession>
<comment type="similarity">
    <text evidence="1">Belongs to the short-chain dehydrogenases/reductases (SDR) family.</text>
</comment>
<evidence type="ECO:0000256" key="2">
    <source>
        <dbReference type="ARBA" id="ARBA00023002"/>
    </source>
</evidence>
<reference evidence="4" key="1">
    <citation type="submission" date="2021-09" db="EMBL/GenBank/DDBJ databases">
        <authorList>
            <consortium name="AG Swart"/>
            <person name="Singh M."/>
            <person name="Singh A."/>
            <person name="Seah K."/>
            <person name="Emmerich C."/>
        </authorList>
    </citation>
    <scope>NUCLEOTIDE SEQUENCE</scope>
    <source>
        <strain evidence="4">ATCC30299</strain>
    </source>
</reference>
<dbReference type="EMBL" id="CAJZBQ010000020">
    <property type="protein sequence ID" value="CAG9318481.1"/>
    <property type="molecule type" value="Genomic_DNA"/>
</dbReference>
<dbReference type="InterPro" id="IPR051019">
    <property type="entry name" value="VLCFA-Steroid_DH"/>
</dbReference>
<keyword evidence="2" id="KW-0560">Oxidoreductase</keyword>
<dbReference type="GO" id="GO:0016491">
    <property type="term" value="F:oxidoreductase activity"/>
    <property type="evidence" value="ECO:0007669"/>
    <property type="project" value="UniProtKB-KW"/>
</dbReference>
<keyword evidence="3" id="KW-0472">Membrane</keyword>
<dbReference type="PIRSF" id="PIRSF000126">
    <property type="entry name" value="11-beta-HSD1"/>
    <property type="match status" value="1"/>
</dbReference>
<protein>
    <submittedName>
        <fullName evidence="4">Uncharacterized protein</fullName>
    </submittedName>
</protein>
<dbReference type="PRINTS" id="PR00081">
    <property type="entry name" value="GDHRDH"/>
</dbReference>
<feature type="transmembrane region" description="Helical" evidence="3">
    <location>
        <begin position="6"/>
        <end position="29"/>
    </location>
</feature>
<keyword evidence="3" id="KW-1133">Transmembrane helix</keyword>
<evidence type="ECO:0000256" key="1">
    <source>
        <dbReference type="ARBA" id="ARBA00006484"/>
    </source>
</evidence>
<dbReference type="AlphaFoldDB" id="A0AAU9J2C0"/>
<comment type="caution">
    <text evidence="4">The sequence shown here is derived from an EMBL/GenBank/DDBJ whole genome shotgun (WGS) entry which is preliminary data.</text>
</comment>
<keyword evidence="5" id="KW-1185">Reference proteome</keyword>
<keyword evidence="3" id="KW-0812">Transmembrane</keyword>
<dbReference type="Pfam" id="PF00106">
    <property type="entry name" value="adh_short"/>
    <property type="match status" value="1"/>
</dbReference>
<sequence length="299" mass="34267">MEDWEIVWLTFAIFGAVKILCVILPWLYWKLFCCINLKQYSDGYVCITGATDGIGKALTKEFARRGFKILMISRNQSKLENVKREIEALYANSEIQFIQADFSMSHKNAEEFFASLNEKLKNYEISVLVNNVGVSDKKDLLNEDDGIIENQIGVNIYPSTLLAYYLIPEFLKRYEVGKKRSLIINFSSTAELGYFPNSAVYSATKKYNHFFSEATAYEYKQCIDTATIRPGVVITDLSATMKIQKYPLTVLPDDYAKSLLGSLRTGVSYGHWKHFIFGNFLTFLPFPIQSFIIQRLMPL</sequence>
<evidence type="ECO:0000256" key="3">
    <source>
        <dbReference type="SAM" id="Phobius"/>
    </source>
</evidence>
<organism evidence="4 5">
    <name type="scientific">Blepharisma stoltei</name>
    <dbReference type="NCBI Taxonomy" id="1481888"/>
    <lineage>
        <taxon>Eukaryota</taxon>
        <taxon>Sar</taxon>
        <taxon>Alveolata</taxon>
        <taxon>Ciliophora</taxon>
        <taxon>Postciliodesmatophora</taxon>
        <taxon>Heterotrichea</taxon>
        <taxon>Heterotrichida</taxon>
        <taxon>Blepharismidae</taxon>
        <taxon>Blepharisma</taxon>
    </lineage>
</organism>
<dbReference type="InterPro" id="IPR036291">
    <property type="entry name" value="NAD(P)-bd_dom_sf"/>
</dbReference>
<evidence type="ECO:0000313" key="4">
    <source>
        <dbReference type="EMBL" id="CAG9318481.1"/>
    </source>
</evidence>
<dbReference type="InterPro" id="IPR002347">
    <property type="entry name" value="SDR_fam"/>
</dbReference>
<dbReference type="SUPFAM" id="SSF51735">
    <property type="entry name" value="NAD(P)-binding Rossmann-fold domains"/>
    <property type="match status" value="1"/>
</dbReference>
<dbReference type="Proteomes" id="UP001162131">
    <property type="component" value="Unassembled WGS sequence"/>
</dbReference>